<comment type="similarity">
    <text evidence="4">Belongs to the ITPRIP family.</text>
</comment>
<dbReference type="RefSeq" id="XP_030634793.1">
    <property type="nucleotide sequence ID" value="XM_030778933.1"/>
</dbReference>
<protein>
    <recommendedName>
        <fullName evidence="5">Inositol 1,4,5-trisphosphate receptor-interacting protein</fullName>
    </recommendedName>
</protein>
<evidence type="ECO:0000256" key="8">
    <source>
        <dbReference type="ARBA" id="ARBA00022729"/>
    </source>
</evidence>
<feature type="compositionally biased region" description="Basic and acidic residues" evidence="14">
    <location>
        <begin position="162"/>
        <end position="176"/>
    </location>
</feature>
<evidence type="ECO:0000256" key="10">
    <source>
        <dbReference type="ARBA" id="ARBA00023054"/>
    </source>
</evidence>
<feature type="compositionally biased region" description="Basic and acidic residues" evidence="14">
    <location>
        <begin position="125"/>
        <end position="144"/>
    </location>
</feature>
<feature type="region of interest" description="Disordered" evidence="14">
    <location>
        <begin position="120"/>
        <end position="244"/>
    </location>
</feature>
<keyword evidence="6" id="KW-1003">Cell membrane</keyword>
<dbReference type="PANTHER" id="PTHR10656">
    <property type="entry name" value="CELL FATE DETERMINING PROTEIN MAB21-RELATED"/>
    <property type="match status" value="1"/>
</dbReference>
<keyword evidence="11" id="KW-0472">Membrane</keyword>
<evidence type="ECO:0000256" key="12">
    <source>
        <dbReference type="ARBA" id="ARBA00023180"/>
    </source>
</evidence>
<gene>
    <name evidence="17" type="primary">LOC115815963</name>
</gene>
<evidence type="ECO:0000256" key="9">
    <source>
        <dbReference type="ARBA" id="ARBA00022989"/>
    </source>
</evidence>
<organism evidence="16 17">
    <name type="scientific">Chanos chanos</name>
    <name type="common">Milkfish</name>
    <name type="synonym">Mugil chanos</name>
    <dbReference type="NCBI Taxonomy" id="29144"/>
    <lineage>
        <taxon>Eukaryota</taxon>
        <taxon>Metazoa</taxon>
        <taxon>Chordata</taxon>
        <taxon>Craniata</taxon>
        <taxon>Vertebrata</taxon>
        <taxon>Euteleostomi</taxon>
        <taxon>Actinopterygii</taxon>
        <taxon>Neopterygii</taxon>
        <taxon>Teleostei</taxon>
        <taxon>Ostariophysi</taxon>
        <taxon>Gonorynchiformes</taxon>
        <taxon>Chanidae</taxon>
        <taxon>Chanos</taxon>
    </lineage>
</organism>
<comment type="function">
    <text evidence="1">Enhances Ca(2+)-mediated inhibition of inositol 1,4,5-triphosphate receptor (ITPR) Ca(2+) release.</text>
</comment>
<feature type="compositionally biased region" description="Polar residues" evidence="14">
    <location>
        <begin position="197"/>
        <end position="231"/>
    </location>
</feature>
<keyword evidence="17" id="KW-0675">Receptor</keyword>
<dbReference type="Proteomes" id="UP000504632">
    <property type="component" value="Chromosome 7"/>
</dbReference>
<feature type="compositionally biased region" description="Basic and acidic residues" evidence="14">
    <location>
        <begin position="185"/>
        <end position="196"/>
    </location>
</feature>
<evidence type="ECO:0000256" key="5">
    <source>
        <dbReference type="ARBA" id="ARBA00019443"/>
    </source>
</evidence>
<dbReference type="PANTHER" id="PTHR10656:SF8">
    <property type="entry name" value="INOSITOL 1,4,5-TRISPHOSPHATE RECEPTOR-INTERACTING PROTEIN"/>
    <property type="match status" value="1"/>
</dbReference>
<keyword evidence="7" id="KW-0812">Transmembrane</keyword>
<dbReference type="GO" id="GO:0005886">
    <property type="term" value="C:plasma membrane"/>
    <property type="evidence" value="ECO:0007669"/>
    <property type="project" value="UniProtKB-SubCell"/>
</dbReference>
<keyword evidence="8" id="KW-0732">Signal</keyword>
<evidence type="ECO:0000256" key="2">
    <source>
        <dbReference type="ARBA" id="ARBA00004251"/>
    </source>
</evidence>
<proteinExistence type="inferred from homology"/>
<keyword evidence="13" id="KW-0539">Nucleus</keyword>
<feature type="domain" description="Mab-21-like HhH/H2TH-like" evidence="15">
    <location>
        <begin position="588"/>
        <end position="638"/>
    </location>
</feature>
<dbReference type="PRINTS" id="PR02107">
    <property type="entry name" value="INOS145TPRIP"/>
</dbReference>
<evidence type="ECO:0000256" key="4">
    <source>
        <dbReference type="ARBA" id="ARBA00005554"/>
    </source>
</evidence>
<evidence type="ECO:0000256" key="13">
    <source>
        <dbReference type="ARBA" id="ARBA00023242"/>
    </source>
</evidence>
<evidence type="ECO:0000256" key="14">
    <source>
        <dbReference type="SAM" id="MobiDB-lite"/>
    </source>
</evidence>
<dbReference type="InterPro" id="IPR024810">
    <property type="entry name" value="MAB21L/cGLR"/>
</dbReference>
<reference evidence="17" key="1">
    <citation type="submission" date="2025-08" db="UniProtKB">
        <authorList>
            <consortium name="RefSeq"/>
        </authorList>
    </citation>
    <scope>IDENTIFICATION</scope>
</reference>
<dbReference type="GeneID" id="115815963"/>
<keyword evidence="10" id="KW-0175">Coiled coil</keyword>
<keyword evidence="12" id="KW-0325">Glycoprotein</keyword>
<accession>A0A6J2VS57</accession>
<dbReference type="InParanoid" id="A0A6J2VS57"/>
<dbReference type="InterPro" id="IPR026250">
    <property type="entry name" value="ITPRIP-like"/>
</dbReference>
<feature type="compositionally biased region" description="Basic and acidic residues" evidence="14">
    <location>
        <begin position="232"/>
        <end position="244"/>
    </location>
</feature>
<name>A0A6J2VS57_CHACN</name>
<evidence type="ECO:0000256" key="11">
    <source>
        <dbReference type="ARBA" id="ARBA00023136"/>
    </source>
</evidence>
<dbReference type="Gene3D" id="1.10.1410.40">
    <property type="match status" value="1"/>
</dbReference>
<dbReference type="OrthoDB" id="9923553at2759"/>
<dbReference type="InterPro" id="IPR046906">
    <property type="entry name" value="Mab-21_HhH/H2TH-like"/>
</dbReference>
<comment type="subcellular location">
    <subcellularLocation>
        <location evidence="2">Cell membrane</location>
        <topology evidence="2">Single-pass type I membrane protein</topology>
    </subcellularLocation>
    <subcellularLocation>
        <location evidence="3">Nucleus outer membrane</location>
        <topology evidence="3">Single-pass type I membrane protein</topology>
    </subcellularLocation>
</comment>
<sequence length="704" mass="80950">MEDILLRVMVVVVGLLLPREDMVNWEHDGDVIMNMQEHKEMLQTERSRLEQEPHSVAMEPLRTRPEVFQNHPELLEEESEVSDFHKKPQTVESELPQAQHKLSKENWNQGALPTERSILESDVSEGAKMDQRLPKLPETVKDQNEIQVDFVKETSTTNQDVLPHDVDSSRVSREDPQMGQNPQEGHLKTSHQKETLVTEQESVGSGGVSQTDQAFLQQSQEGQQLKGNTGSNHKEQTQKTDTKHPMPEENTYWYWYIWNAYSLMSVIRLFKWFLGRRLKKETVKNKNIFAELSVPSKISLPDYMYLKRFYDCCIQSSSQERVCVFMEGFATDLLEALRNTTDKATDMHFEPFVPVGSLCELWATGKTLVCDMYVPLIPPKPYMFQCQLRNDKRNGVSLDPQGFSKIKVMKGGSSQNGCPCSSGTLEDDDFLCLLHPHDEKDNIVVDATDGPFCEDSTPYLAKGKVVKWFRAAVRKAWGEVSHKYDLELMFRHHDAPGALKVRFRSGEMILFNVTPVVKIKDTDVYLLSHLSSLKDDSPDNTWPMSFASYERALLQHFGKNLPEDSCHIHSLQILSFLHKKQIALSGKCGLTSYHLKNVLLHLLLAKEPTEWQPHNLTSRVHDMLSYLHHCLQVKELPHALVGNSLVPSEVEFPVEFRKAKPINAFYHLKLKQNLYIRTVKHFQEMVRNTPVLIHEYILLKCHVL</sequence>
<dbReference type="AlphaFoldDB" id="A0A6J2VS57"/>
<evidence type="ECO:0000256" key="7">
    <source>
        <dbReference type="ARBA" id="ARBA00022692"/>
    </source>
</evidence>
<dbReference type="SMART" id="SM01265">
    <property type="entry name" value="Mab-21"/>
    <property type="match status" value="1"/>
</dbReference>
<evidence type="ECO:0000256" key="1">
    <source>
        <dbReference type="ARBA" id="ARBA00003856"/>
    </source>
</evidence>
<keyword evidence="9" id="KW-1133">Transmembrane helix</keyword>
<evidence type="ECO:0000313" key="17">
    <source>
        <dbReference type="RefSeq" id="XP_030634793.1"/>
    </source>
</evidence>
<evidence type="ECO:0000259" key="15">
    <source>
        <dbReference type="Pfam" id="PF20266"/>
    </source>
</evidence>
<dbReference type="Pfam" id="PF20266">
    <property type="entry name" value="Mab-21_C"/>
    <property type="match status" value="1"/>
</dbReference>
<keyword evidence="16" id="KW-1185">Reference proteome</keyword>
<evidence type="ECO:0000313" key="16">
    <source>
        <dbReference type="Proteomes" id="UP000504632"/>
    </source>
</evidence>
<dbReference type="GO" id="GO:0005640">
    <property type="term" value="C:nuclear outer membrane"/>
    <property type="evidence" value="ECO:0007669"/>
    <property type="project" value="UniProtKB-SubCell"/>
</dbReference>
<evidence type="ECO:0000256" key="6">
    <source>
        <dbReference type="ARBA" id="ARBA00022475"/>
    </source>
</evidence>
<evidence type="ECO:0000256" key="3">
    <source>
        <dbReference type="ARBA" id="ARBA00004494"/>
    </source>
</evidence>